<evidence type="ECO:0000256" key="2">
    <source>
        <dbReference type="ARBA" id="ARBA00009190"/>
    </source>
</evidence>
<keyword evidence="4 6" id="KW-1133">Transmembrane helix</keyword>
<evidence type="ECO:0000313" key="8">
    <source>
        <dbReference type="Proteomes" id="UP000094256"/>
    </source>
</evidence>
<feature type="transmembrane region" description="Helical" evidence="6">
    <location>
        <begin position="36"/>
        <end position="61"/>
    </location>
</feature>
<feature type="transmembrane region" description="Helical" evidence="6">
    <location>
        <begin position="164"/>
        <end position="185"/>
    </location>
</feature>
<dbReference type="EMBL" id="CP014168">
    <property type="protein sequence ID" value="AOH83036.1"/>
    <property type="molecule type" value="Genomic_DNA"/>
</dbReference>
<dbReference type="STRING" id="1560345.AWL63_02640"/>
<evidence type="ECO:0000256" key="4">
    <source>
        <dbReference type="ARBA" id="ARBA00022989"/>
    </source>
</evidence>
<feature type="transmembrane region" description="Helical" evidence="6">
    <location>
        <begin position="67"/>
        <end position="84"/>
    </location>
</feature>
<keyword evidence="5 6" id="KW-0472">Membrane</keyword>
<comment type="similarity">
    <text evidence="2 6">Belongs to the GDT1 family.</text>
</comment>
<dbReference type="GO" id="GO:0046873">
    <property type="term" value="F:metal ion transmembrane transporter activity"/>
    <property type="evidence" value="ECO:0007669"/>
    <property type="project" value="InterPro"/>
</dbReference>
<accession>A0A1B3Z6M0</accession>
<reference evidence="7 8" key="1">
    <citation type="submission" date="2016-01" db="EMBL/GenBank/DDBJ databases">
        <title>Complete genome and mega plasmid sequence of Sphingomonas panacis DCY99 elicits systemic resistance in rice to Xanthomonas oryzae.</title>
        <authorList>
            <person name="Kim Y.J."/>
            <person name="Yang D.C."/>
            <person name="Sing P."/>
        </authorList>
    </citation>
    <scope>NUCLEOTIDE SEQUENCE [LARGE SCALE GENOMIC DNA]</scope>
    <source>
        <strain evidence="7 8">DCY99</strain>
    </source>
</reference>
<sequence>MDALMAAFVAAILIEAGDRTPWLAAILGDRFEKRGVVIAATLLALALGNGVAGVGGGIVAAHLTPNARALLVSVALLSAGFGAFGRLKAPDRLAKWRIGAFATSFLGVAILAFGDRTQFATMAFAARSDAPVLAAIGATLGAGIVNAAGVLAGEPMRRQLPIRAIRIGTGLLLCAIGVISGLSALRLI</sequence>
<organism evidence="7 8">
    <name type="scientific">Sphingomonas panacis</name>
    <dbReference type="NCBI Taxonomy" id="1560345"/>
    <lineage>
        <taxon>Bacteria</taxon>
        <taxon>Pseudomonadati</taxon>
        <taxon>Pseudomonadota</taxon>
        <taxon>Alphaproteobacteria</taxon>
        <taxon>Sphingomonadales</taxon>
        <taxon>Sphingomonadaceae</taxon>
        <taxon>Sphingomonas</taxon>
    </lineage>
</organism>
<feature type="transmembrane region" description="Helical" evidence="6">
    <location>
        <begin position="96"/>
        <end position="113"/>
    </location>
</feature>
<evidence type="ECO:0000256" key="5">
    <source>
        <dbReference type="ARBA" id="ARBA00023136"/>
    </source>
</evidence>
<proteinExistence type="inferred from homology"/>
<name>A0A1B3Z6M0_9SPHN</name>
<dbReference type="Proteomes" id="UP000094256">
    <property type="component" value="Chromosome"/>
</dbReference>
<dbReference type="KEGG" id="span:AWL63_02640"/>
<dbReference type="InterPro" id="IPR001727">
    <property type="entry name" value="GDT1-like"/>
</dbReference>
<dbReference type="Pfam" id="PF01169">
    <property type="entry name" value="GDT1"/>
    <property type="match status" value="2"/>
</dbReference>
<comment type="subcellular location">
    <subcellularLocation>
        <location evidence="1 6">Membrane</location>
        <topology evidence="1 6">Multi-pass membrane protein</topology>
    </subcellularLocation>
</comment>
<feature type="transmembrane region" description="Helical" evidence="6">
    <location>
        <begin position="133"/>
        <end position="152"/>
    </location>
</feature>
<evidence type="ECO:0000256" key="6">
    <source>
        <dbReference type="RuleBase" id="RU365102"/>
    </source>
</evidence>
<protein>
    <recommendedName>
        <fullName evidence="6">GDT1 family protein</fullName>
    </recommendedName>
</protein>
<dbReference type="OrthoDB" id="7585760at2"/>
<evidence type="ECO:0000313" key="7">
    <source>
        <dbReference type="EMBL" id="AOH83036.1"/>
    </source>
</evidence>
<dbReference type="PANTHER" id="PTHR12608">
    <property type="entry name" value="TRANSMEMBRANE PROTEIN HTP-1 RELATED"/>
    <property type="match status" value="1"/>
</dbReference>
<evidence type="ECO:0000256" key="1">
    <source>
        <dbReference type="ARBA" id="ARBA00004141"/>
    </source>
</evidence>
<dbReference type="GO" id="GO:0016020">
    <property type="term" value="C:membrane"/>
    <property type="evidence" value="ECO:0007669"/>
    <property type="project" value="UniProtKB-SubCell"/>
</dbReference>
<keyword evidence="8" id="KW-1185">Reference proteome</keyword>
<keyword evidence="3 6" id="KW-0812">Transmembrane</keyword>
<gene>
    <name evidence="7" type="ORF">AWL63_02640</name>
</gene>
<dbReference type="PANTHER" id="PTHR12608:SF1">
    <property type="entry name" value="TRANSMEMBRANE PROTEIN 165"/>
    <property type="match status" value="1"/>
</dbReference>
<evidence type="ECO:0000256" key="3">
    <source>
        <dbReference type="ARBA" id="ARBA00022692"/>
    </source>
</evidence>
<dbReference type="AlphaFoldDB" id="A0A1B3Z6M0"/>